<feature type="binding site" evidence="14">
    <location>
        <position position="89"/>
    </location>
    <ligand>
        <name>Mg(2+)</name>
        <dbReference type="ChEBI" id="CHEBI:18420"/>
    </ligand>
</feature>
<dbReference type="SUPFAM" id="SSF56784">
    <property type="entry name" value="HAD-like"/>
    <property type="match status" value="1"/>
</dbReference>
<keyword evidence="6 13" id="KW-0067">ATP-binding</keyword>
<dbReference type="AlphaFoldDB" id="A0A6B2KYB5"/>
<comment type="cofactor">
    <cofactor evidence="14">
        <name>Mg(2+)</name>
        <dbReference type="ChEBI" id="CHEBI:18420"/>
    </cofactor>
</comment>
<keyword evidence="9 15" id="KW-1133">Transmembrane helix</keyword>
<keyword evidence="10 15" id="KW-0472">Membrane</keyword>
<dbReference type="InterPro" id="IPR023299">
    <property type="entry name" value="ATPase_P-typ_cyto_dom_N"/>
</dbReference>
<feature type="binding site" evidence="13">
    <location>
        <position position="455"/>
    </location>
    <ligand>
        <name>ATP</name>
        <dbReference type="ChEBI" id="CHEBI:30616"/>
    </ligand>
</feature>
<feature type="binding site" evidence="14">
    <location>
        <position position="456"/>
    </location>
    <ligand>
        <name>Mg(2+)</name>
        <dbReference type="ChEBI" id="CHEBI:18420"/>
    </ligand>
</feature>
<dbReference type="PROSITE" id="PS00154">
    <property type="entry name" value="ATPASE_E1_E2"/>
    <property type="match status" value="1"/>
</dbReference>
<name>A0A6B2KYB5_9EUKA</name>
<evidence type="ECO:0000256" key="8">
    <source>
        <dbReference type="ARBA" id="ARBA00022967"/>
    </source>
</evidence>
<dbReference type="InterPro" id="IPR044492">
    <property type="entry name" value="P_typ_ATPase_HD_dom"/>
</dbReference>
<evidence type="ECO:0000256" key="14">
    <source>
        <dbReference type="PIRSR" id="PIRSR606539-3"/>
    </source>
</evidence>
<feature type="transmembrane region" description="Helical" evidence="15">
    <location>
        <begin position="545"/>
        <end position="562"/>
    </location>
</feature>
<dbReference type="NCBIfam" id="TIGR01494">
    <property type="entry name" value="ATPase_P-type"/>
    <property type="match status" value="1"/>
</dbReference>
<keyword evidence="7 14" id="KW-0460">Magnesium</keyword>
<dbReference type="EMBL" id="GIBP01000713">
    <property type="protein sequence ID" value="NDV29682.1"/>
    <property type="molecule type" value="Transcribed_RNA"/>
</dbReference>
<feature type="binding site" evidence="13">
    <location>
        <position position="226"/>
    </location>
    <ligand>
        <name>ATP</name>
        <dbReference type="ChEBI" id="CHEBI:30616"/>
    </ligand>
</feature>
<evidence type="ECO:0000313" key="18">
    <source>
        <dbReference type="EMBL" id="NDV29682.1"/>
    </source>
</evidence>
<dbReference type="GO" id="GO:0045332">
    <property type="term" value="P:phospholipid translocation"/>
    <property type="evidence" value="ECO:0007669"/>
    <property type="project" value="TreeGrafter"/>
</dbReference>
<dbReference type="InterPro" id="IPR018303">
    <property type="entry name" value="ATPase_P-typ_P_site"/>
</dbReference>
<dbReference type="Gene3D" id="3.40.1110.10">
    <property type="entry name" value="Calcium-transporting ATPase, cytoplasmic domain N"/>
    <property type="match status" value="1"/>
</dbReference>
<evidence type="ECO:0000256" key="11">
    <source>
        <dbReference type="ARBA" id="ARBA00034036"/>
    </source>
</evidence>
<accession>A0A6B2KYB5</accession>
<proteinExistence type="inferred from homology"/>
<feature type="binding site" evidence="13">
    <location>
        <position position="339"/>
    </location>
    <ligand>
        <name>ATP</name>
        <dbReference type="ChEBI" id="CHEBI:30616"/>
    </ligand>
</feature>
<comment type="subcellular location">
    <subcellularLocation>
        <location evidence="1 15">Membrane</location>
        <topology evidence="1 15">Multi-pass membrane protein</topology>
    </subcellularLocation>
</comment>
<feature type="transmembrane region" description="Helical" evidence="15">
    <location>
        <begin position="589"/>
        <end position="611"/>
    </location>
</feature>
<feature type="transmembrane region" description="Helical" evidence="15">
    <location>
        <begin position="693"/>
        <end position="711"/>
    </location>
</feature>
<dbReference type="InterPro" id="IPR001757">
    <property type="entry name" value="P_typ_ATPase"/>
</dbReference>
<dbReference type="PANTHER" id="PTHR24092">
    <property type="entry name" value="PROBABLE PHOSPHOLIPID-TRANSPORTING ATPASE"/>
    <property type="match status" value="1"/>
</dbReference>
<feature type="active site" description="4-aspartylphosphate intermediate" evidence="12">
    <location>
        <position position="89"/>
    </location>
</feature>
<evidence type="ECO:0000256" key="12">
    <source>
        <dbReference type="PIRSR" id="PIRSR606539-1"/>
    </source>
</evidence>
<dbReference type="GO" id="GO:0005886">
    <property type="term" value="C:plasma membrane"/>
    <property type="evidence" value="ECO:0007669"/>
    <property type="project" value="TreeGrafter"/>
</dbReference>
<dbReference type="Gene3D" id="3.40.50.1000">
    <property type="entry name" value="HAD superfamily/HAD-like"/>
    <property type="match status" value="1"/>
</dbReference>
<dbReference type="EC" id="7.6.2.1" evidence="15"/>
<dbReference type="SFLD" id="SFLDS00003">
    <property type="entry name" value="Haloacid_Dehalogenase"/>
    <property type="match status" value="1"/>
</dbReference>
<evidence type="ECO:0000256" key="10">
    <source>
        <dbReference type="ARBA" id="ARBA00023136"/>
    </source>
</evidence>
<feature type="transmembrane region" description="Helical" evidence="15">
    <location>
        <begin position="627"/>
        <end position="646"/>
    </location>
</feature>
<dbReference type="InterPro" id="IPR036412">
    <property type="entry name" value="HAD-like_sf"/>
</dbReference>
<keyword evidence="4 14" id="KW-0479">Metal-binding</keyword>
<dbReference type="GO" id="GO:0016887">
    <property type="term" value="F:ATP hydrolysis activity"/>
    <property type="evidence" value="ECO:0007669"/>
    <property type="project" value="InterPro"/>
</dbReference>
<feature type="binding site" evidence="13">
    <location>
        <position position="162"/>
    </location>
    <ligand>
        <name>ATP</name>
        <dbReference type="ChEBI" id="CHEBI:30616"/>
    </ligand>
</feature>
<evidence type="ECO:0000256" key="1">
    <source>
        <dbReference type="ARBA" id="ARBA00004141"/>
    </source>
</evidence>
<dbReference type="GO" id="GO:0005524">
    <property type="term" value="F:ATP binding"/>
    <property type="evidence" value="ECO:0007669"/>
    <property type="project" value="UniProtKB-UniRule"/>
</dbReference>
<evidence type="ECO:0000256" key="15">
    <source>
        <dbReference type="RuleBase" id="RU362033"/>
    </source>
</evidence>
<dbReference type="InterPro" id="IPR032630">
    <property type="entry name" value="P_typ_ATPase_c"/>
</dbReference>
<dbReference type="FunFam" id="3.40.50.1000:FF:000084">
    <property type="entry name" value="Phospholipid-transporting ATPase"/>
    <property type="match status" value="1"/>
</dbReference>
<keyword evidence="5 13" id="KW-0547">Nucleotide-binding</keyword>
<dbReference type="PRINTS" id="PR00119">
    <property type="entry name" value="CATATPASE"/>
</dbReference>
<feature type="binding site" evidence="13">
    <location>
        <position position="203"/>
    </location>
    <ligand>
        <name>ATP</name>
        <dbReference type="ChEBI" id="CHEBI:30616"/>
    </ligand>
</feature>
<feature type="binding site" evidence="13">
    <location>
        <position position="456"/>
    </location>
    <ligand>
        <name>ATP</name>
        <dbReference type="ChEBI" id="CHEBI:30616"/>
    </ligand>
</feature>
<dbReference type="GO" id="GO:0140326">
    <property type="term" value="F:ATPase-coupled intramembrane lipid transporter activity"/>
    <property type="evidence" value="ECO:0007669"/>
    <property type="project" value="UniProtKB-EC"/>
</dbReference>
<dbReference type="NCBIfam" id="TIGR01652">
    <property type="entry name" value="ATPase-Plipid"/>
    <property type="match status" value="1"/>
</dbReference>
<feature type="binding site" evidence="13">
    <location>
        <position position="341"/>
    </location>
    <ligand>
        <name>ATP</name>
        <dbReference type="ChEBI" id="CHEBI:30616"/>
    </ligand>
</feature>
<dbReference type="GO" id="GO:0000287">
    <property type="term" value="F:magnesium ion binding"/>
    <property type="evidence" value="ECO:0007669"/>
    <property type="project" value="UniProtKB-UniRule"/>
</dbReference>
<feature type="binding site" evidence="13">
    <location>
        <position position="432"/>
    </location>
    <ligand>
        <name>ATP</name>
        <dbReference type="ChEBI" id="CHEBI:30616"/>
    </ligand>
</feature>
<dbReference type="SUPFAM" id="SSF81660">
    <property type="entry name" value="Metal cation-transporting ATPase, ATP-binding domain N"/>
    <property type="match status" value="1"/>
</dbReference>
<feature type="binding site" evidence="13">
    <location>
        <position position="340"/>
    </location>
    <ligand>
        <name>ATP</name>
        <dbReference type="ChEBI" id="CHEBI:30616"/>
    </ligand>
</feature>
<feature type="binding site" evidence="13">
    <location>
        <position position="91"/>
    </location>
    <ligand>
        <name>ATP</name>
        <dbReference type="ChEBI" id="CHEBI:30616"/>
    </ligand>
</feature>
<dbReference type="Pfam" id="PF13246">
    <property type="entry name" value="Cation_ATPase"/>
    <property type="match status" value="1"/>
</dbReference>
<keyword evidence="8 15" id="KW-1278">Translocase</keyword>
<evidence type="ECO:0000256" key="6">
    <source>
        <dbReference type="ARBA" id="ARBA00022840"/>
    </source>
</evidence>
<evidence type="ECO:0000259" key="17">
    <source>
        <dbReference type="Pfam" id="PF16212"/>
    </source>
</evidence>
<comment type="catalytic activity">
    <reaction evidence="11 15">
        <text>ATP + H2O + phospholipidSide 1 = ADP + phosphate + phospholipidSide 2.</text>
        <dbReference type="EC" id="7.6.2.1"/>
    </reaction>
</comment>
<feature type="binding site" evidence="14">
    <location>
        <position position="452"/>
    </location>
    <ligand>
        <name>Mg(2+)</name>
        <dbReference type="ChEBI" id="CHEBI:18420"/>
    </ligand>
</feature>
<evidence type="ECO:0000256" key="9">
    <source>
        <dbReference type="ARBA" id="ARBA00022989"/>
    </source>
</evidence>
<feature type="transmembrane region" description="Helical" evidence="15">
    <location>
        <begin position="513"/>
        <end position="533"/>
    </location>
</feature>
<feature type="binding site" evidence="14">
    <location>
        <position position="91"/>
    </location>
    <ligand>
        <name>Mg(2+)</name>
        <dbReference type="ChEBI" id="CHEBI:18420"/>
    </ligand>
</feature>
<keyword evidence="3 15" id="KW-0812">Transmembrane</keyword>
<evidence type="ECO:0000256" key="3">
    <source>
        <dbReference type="ARBA" id="ARBA00022692"/>
    </source>
</evidence>
<dbReference type="Pfam" id="PF16212">
    <property type="entry name" value="PhoLip_ATPase_C"/>
    <property type="match status" value="1"/>
</dbReference>
<reference evidence="18" key="1">
    <citation type="journal article" date="2020" name="J. Eukaryot. Microbiol.">
        <title>De novo Sequencing, Assembly and Annotation of the Transcriptome for the Free-Living Testate Amoeba Arcella intermedia.</title>
        <authorList>
            <person name="Ribeiro G.M."/>
            <person name="Porfirio-Sousa A.L."/>
            <person name="Maurer-Alcala X.X."/>
            <person name="Katz L.A."/>
            <person name="Lahr D.J.G."/>
        </authorList>
    </citation>
    <scope>NUCLEOTIDE SEQUENCE</scope>
</reference>
<organism evidence="18">
    <name type="scientific">Arcella intermedia</name>
    <dbReference type="NCBI Taxonomy" id="1963864"/>
    <lineage>
        <taxon>Eukaryota</taxon>
        <taxon>Amoebozoa</taxon>
        <taxon>Tubulinea</taxon>
        <taxon>Elardia</taxon>
        <taxon>Arcellinida</taxon>
        <taxon>Sphaerothecina</taxon>
        <taxon>Arcellidae</taxon>
        <taxon>Arcella</taxon>
    </lineage>
</organism>
<feature type="binding site" evidence="13">
    <location>
        <position position="426"/>
    </location>
    <ligand>
        <name>ATP</name>
        <dbReference type="ChEBI" id="CHEBI:30616"/>
    </ligand>
</feature>
<evidence type="ECO:0000256" key="2">
    <source>
        <dbReference type="ARBA" id="ARBA00008109"/>
    </source>
</evidence>
<sequence length="761" mass="86060">MSGSTAKKQSLMTESDSLFLAGLKDFWTYFALLNYLIPLSLVVSLDIVRFIQSSFIQWDVEMDCNGQCSSANTSNLNEELALVDYVLSDKTGTLTENIMNFKKASINGIVREGDFPELIQRPIDETTKYFTTHFLYAISLAHSCQIIESHDKKMVKSPSPDEEALCSAAEESGFILKKRTPKQITLEVFGQMEVFEILLEMPFTPERRRMFVIVKGPDDKIVLYTKGADTAITELMDMQDGKNVQRLQATQMDTKGFAHQGYRTLFIAMKEISEKEFMSYASEFENISPNSKEAEVLFSKLSSGLTLIGSTAIEDRLQPGVAATVTSLRMAGIRIWMITGDNLETAVTIGYASNLISSEMEVVRLDGSLNTWGVLHNTLKAFVTNNPEQRQFALVLDGNTLDFILSNYRADFVSVARYAACTICSRVTPSQKADVVSLLQNNLSVVCLAIGDGGNDVSMLQQAQVGVGILGREGNQASRAADFAVPQFRCLGRLLLIHGRYSLLRNTKLIYQFFYKNLCSFMPSVWFAFVSGASGVTPFDPWSMLFYNTIYTALPYLSLGLFEKDLDEEIVMKNPRVYRDHKKLESRPLFHWMSNAVFHSLIIFFGCWAIFQDKSFYENGLMPDIDTFGSVLLFTSFHVVLFKYLLETSYWVSWTLFSFFVSLLVFYILQIIISLYVSSLSNAFVMMLSSGTVWLWLILAIPTCLIGDVTFKYLRREIYPKATHILQERSQRSDKKTRTQDSKSIPLLNIFPPGNESYERL</sequence>
<dbReference type="SFLD" id="SFLDF00027">
    <property type="entry name" value="p-type_atpase"/>
    <property type="match status" value="1"/>
</dbReference>
<dbReference type="SFLD" id="SFLDG00002">
    <property type="entry name" value="C1.7:_P-type_atpase_like"/>
    <property type="match status" value="1"/>
</dbReference>
<feature type="transmembrane region" description="Helical" evidence="15">
    <location>
        <begin position="26"/>
        <end position="48"/>
    </location>
</feature>
<evidence type="ECO:0000256" key="4">
    <source>
        <dbReference type="ARBA" id="ARBA00022723"/>
    </source>
</evidence>
<dbReference type="SUPFAM" id="SSF81665">
    <property type="entry name" value="Calcium ATPase, transmembrane domain M"/>
    <property type="match status" value="1"/>
</dbReference>
<feature type="domain" description="P-type ATPase C-terminal" evidence="17">
    <location>
        <begin position="479"/>
        <end position="721"/>
    </location>
</feature>
<feature type="transmembrane region" description="Helical" evidence="15">
    <location>
        <begin position="653"/>
        <end position="673"/>
    </location>
</feature>
<dbReference type="InterPro" id="IPR006539">
    <property type="entry name" value="P-type_ATPase_IV"/>
</dbReference>
<comment type="similarity">
    <text evidence="2 15">Belongs to the cation transport ATPase (P-type) (TC 3.A.3) family. Type IV subfamily.</text>
</comment>
<feature type="compositionally biased region" description="Basic and acidic residues" evidence="16">
    <location>
        <begin position="729"/>
        <end position="741"/>
    </location>
</feature>
<feature type="binding site" evidence="13">
    <location>
        <position position="89"/>
    </location>
    <ligand>
        <name>ATP</name>
        <dbReference type="ChEBI" id="CHEBI:30616"/>
    </ligand>
</feature>
<dbReference type="InterPro" id="IPR023298">
    <property type="entry name" value="ATPase_P-typ_TM_dom_sf"/>
</dbReference>
<evidence type="ECO:0000256" key="13">
    <source>
        <dbReference type="PIRSR" id="PIRSR606539-2"/>
    </source>
</evidence>
<evidence type="ECO:0000256" key="16">
    <source>
        <dbReference type="SAM" id="MobiDB-lite"/>
    </source>
</evidence>
<evidence type="ECO:0000256" key="5">
    <source>
        <dbReference type="ARBA" id="ARBA00022741"/>
    </source>
</evidence>
<feature type="binding site" evidence="13">
    <location>
        <position position="90"/>
    </location>
    <ligand>
        <name>ATP</name>
        <dbReference type="ChEBI" id="CHEBI:30616"/>
    </ligand>
</feature>
<dbReference type="InterPro" id="IPR023214">
    <property type="entry name" value="HAD_sf"/>
</dbReference>
<feature type="region of interest" description="Disordered" evidence="16">
    <location>
        <begin position="729"/>
        <end position="761"/>
    </location>
</feature>
<evidence type="ECO:0000256" key="7">
    <source>
        <dbReference type="ARBA" id="ARBA00022842"/>
    </source>
</evidence>
<protein>
    <recommendedName>
        <fullName evidence="15">Phospholipid-transporting ATPase</fullName>
        <ecNumber evidence="15">7.6.2.1</ecNumber>
    </recommendedName>
</protein>
<feature type="binding site" evidence="13">
    <location>
        <position position="263"/>
    </location>
    <ligand>
        <name>ATP</name>
        <dbReference type="ChEBI" id="CHEBI:30616"/>
    </ligand>
</feature>